<keyword evidence="2" id="KW-1185">Reference proteome</keyword>
<gene>
    <name evidence="1" type="ORF">QFC24_004962</name>
</gene>
<evidence type="ECO:0000313" key="2">
    <source>
        <dbReference type="Proteomes" id="UP001234202"/>
    </source>
</evidence>
<proteinExistence type="predicted"/>
<organism evidence="1 2">
    <name type="scientific">Naganishia onofrii</name>
    <dbReference type="NCBI Taxonomy" id="1851511"/>
    <lineage>
        <taxon>Eukaryota</taxon>
        <taxon>Fungi</taxon>
        <taxon>Dikarya</taxon>
        <taxon>Basidiomycota</taxon>
        <taxon>Agaricomycotina</taxon>
        <taxon>Tremellomycetes</taxon>
        <taxon>Filobasidiales</taxon>
        <taxon>Filobasidiaceae</taxon>
        <taxon>Naganishia</taxon>
    </lineage>
</organism>
<comment type="caution">
    <text evidence="1">The sequence shown here is derived from an EMBL/GenBank/DDBJ whole genome shotgun (WGS) entry which is preliminary data.</text>
</comment>
<dbReference type="EMBL" id="JASBWV010000019">
    <property type="protein sequence ID" value="KAJ9120982.1"/>
    <property type="molecule type" value="Genomic_DNA"/>
</dbReference>
<accession>A0ACC2XAM3</accession>
<sequence length="900" mass="97057">MRTDLLVPAILLAYSASAQSSTSSALGRASPSSSVPDIQRLAETISDDQLQKVRDVMEQLCIYSWENGTKAQALLEYAYQDFSPFSRTFGNALTDTSLSQSVPDEIIAIARTTLENRPSTSNQSGAALGGVGIGSLLQDGSSADPASLGIAVLLANASAAVGTQQVKNVGWGQAAESELRYLLERVPRNAEGAISHRSEQAQLWSDFVYMVPPYLAYYGYLQSNQTLLQEAYTQCSLYRSGLQDPSTKLWRHIVQGTGTSDPGLWATGNAWAAAGMLRVLATMIKSPFSDQMASQRADLQAWSDEIITAAKARTAKDGLVRNYIDNSSTFEDTAGSTLLAAAAYRLATLNLTTAHVGFANQIHSTVAARHINSTGYLTGAVDPLNFGKQGTYSPEGQAFVLLMQAAYKEYIAGGGEDKTSAAVRLVQAGWVGGIGVSLVLALGSYFEIMHSANLLFLCLSSAMMARDTVAVPAPGARSAPDLTLPSSTILGDDTLAKSWLTQPSFLYDSWENGTKAQALIDFAYPDYSPLSATFRLPISDNVPDELIAIARTTMQNRPSSIGPGPLLEDQSAGDPASLGIAVLLASLSSTAKLDRIKDVSWSDAATSQINFLSGGTVPRNETTGAISHRVKYSQAWAYVRHLPPLADSVSMVPPFMAYYALVNEKSEYLQSAYDQCASYRQTLQQNTTKLWRHMEINTIENNIANDEGEIVDQTAKPDISLWATGNAWAASGMLRVYATILQSPYNEEMSKECDNLKLWVQEIIAGATVWTASSGLVHNNMLNSSTFEDTAASTLLAATMYRLAALDITPAYVPYANKIYSTIAEKYINEMGYLTGAVDPLKFNVMGTESPEGQAFVLMMHAAYRDYIATREKSAEDSGFYSEASRYQGPPPIDTGVEGT</sequence>
<evidence type="ECO:0000313" key="1">
    <source>
        <dbReference type="EMBL" id="KAJ9120982.1"/>
    </source>
</evidence>
<reference evidence="1" key="1">
    <citation type="submission" date="2023-04" db="EMBL/GenBank/DDBJ databases">
        <title>Draft Genome sequencing of Naganishia species isolated from polar environments using Oxford Nanopore Technology.</title>
        <authorList>
            <person name="Leo P."/>
            <person name="Venkateswaran K."/>
        </authorList>
    </citation>
    <scope>NUCLEOTIDE SEQUENCE</scope>
    <source>
        <strain evidence="1">DBVPG 5303</strain>
    </source>
</reference>
<name>A0ACC2XAM3_9TREE</name>
<protein>
    <submittedName>
        <fullName evidence="1">Uncharacterized protein</fullName>
    </submittedName>
</protein>
<dbReference type="Proteomes" id="UP001234202">
    <property type="component" value="Unassembled WGS sequence"/>
</dbReference>